<dbReference type="EMBL" id="CAUYUJ010017249">
    <property type="protein sequence ID" value="CAK0873166.1"/>
    <property type="molecule type" value="Genomic_DNA"/>
</dbReference>
<feature type="compositionally biased region" description="Basic and acidic residues" evidence="1">
    <location>
        <begin position="203"/>
        <end position="222"/>
    </location>
</feature>
<feature type="chain" id="PRO_5047162039" evidence="2">
    <location>
        <begin position="16"/>
        <end position="222"/>
    </location>
</feature>
<protein>
    <submittedName>
        <fullName evidence="3">Uncharacterized protein</fullName>
    </submittedName>
</protein>
<organism evidence="3 4">
    <name type="scientific">Prorocentrum cordatum</name>
    <dbReference type="NCBI Taxonomy" id="2364126"/>
    <lineage>
        <taxon>Eukaryota</taxon>
        <taxon>Sar</taxon>
        <taxon>Alveolata</taxon>
        <taxon>Dinophyceae</taxon>
        <taxon>Prorocentrales</taxon>
        <taxon>Prorocentraceae</taxon>
        <taxon>Prorocentrum</taxon>
    </lineage>
</organism>
<feature type="region of interest" description="Disordered" evidence="1">
    <location>
        <begin position="136"/>
        <end position="222"/>
    </location>
</feature>
<evidence type="ECO:0000313" key="3">
    <source>
        <dbReference type="EMBL" id="CAK0873166.1"/>
    </source>
</evidence>
<evidence type="ECO:0000256" key="2">
    <source>
        <dbReference type="SAM" id="SignalP"/>
    </source>
</evidence>
<name>A0ABN9VIT9_9DINO</name>
<evidence type="ECO:0000256" key="1">
    <source>
        <dbReference type="SAM" id="MobiDB-lite"/>
    </source>
</evidence>
<sequence>MHSIIAFGMIMCVSAVQLGPLTPLEKLRYTRRRFARPHTDQFAAQLANVTGLPTEPGCYMAFPSGCWRFSTSATWRRENDVESSRSREACMMRAHRWNTLCRVRDTQMWFVPGEVKPTTASTTPPDPIQEIIRQVEDRSYKSDLLQQGGRESEEEVDAERKAKGDAGSSKAVEKERRTAIRKAAEESQGIADSEKATAVTVHDMLRDQAKVSTEEAHVRSPE</sequence>
<gene>
    <name evidence="3" type="ORF">PCOR1329_LOCUS58447</name>
</gene>
<keyword evidence="4" id="KW-1185">Reference proteome</keyword>
<keyword evidence="2" id="KW-0732">Signal</keyword>
<reference evidence="3" key="1">
    <citation type="submission" date="2023-10" db="EMBL/GenBank/DDBJ databases">
        <authorList>
            <person name="Chen Y."/>
            <person name="Shah S."/>
            <person name="Dougan E. K."/>
            <person name="Thang M."/>
            <person name="Chan C."/>
        </authorList>
    </citation>
    <scope>NUCLEOTIDE SEQUENCE [LARGE SCALE GENOMIC DNA]</scope>
</reference>
<feature type="compositionally biased region" description="Basic and acidic residues" evidence="1">
    <location>
        <begin position="171"/>
        <end position="185"/>
    </location>
</feature>
<dbReference type="Proteomes" id="UP001189429">
    <property type="component" value="Unassembled WGS sequence"/>
</dbReference>
<proteinExistence type="predicted"/>
<comment type="caution">
    <text evidence="3">The sequence shown here is derived from an EMBL/GenBank/DDBJ whole genome shotgun (WGS) entry which is preliminary data.</text>
</comment>
<evidence type="ECO:0000313" key="4">
    <source>
        <dbReference type="Proteomes" id="UP001189429"/>
    </source>
</evidence>
<accession>A0ABN9VIT9</accession>
<feature type="signal peptide" evidence="2">
    <location>
        <begin position="1"/>
        <end position="15"/>
    </location>
</feature>